<dbReference type="OrthoDB" id="297496at2759"/>
<evidence type="ECO:0000256" key="1">
    <source>
        <dbReference type="ARBA" id="ARBA00004141"/>
    </source>
</evidence>
<dbReference type="Gene3D" id="2.60.40.150">
    <property type="entry name" value="C2 domain"/>
    <property type="match status" value="1"/>
</dbReference>
<dbReference type="InterPro" id="IPR003280">
    <property type="entry name" value="2pore_dom_K_chnl"/>
</dbReference>
<dbReference type="EMBL" id="GL349470">
    <property type="protein sequence ID" value="KNC51802.1"/>
    <property type="molecule type" value="Genomic_DNA"/>
</dbReference>
<dbReference type="PROSITE" id="PS50004">
    <property type="entry name" value="C2"/>
    <property type="match status" value="1"/>
</dbReference>
<feature type="transmembrane region" description="Helical" evidence="10">
    <location>
        <begin position="681"/>
        <end position="698"/>
    </location>
</feature>
<feature type="compositionally biased region" description="Polar residues" evidence="9">
    <location>
        <begin position="572"/>
        <end position="590"/>
    </location>
</feature>
<evidence type="ECO:0000256" key="5">
    <source>
        <dbReference type="ARBA" id="ARBA00023065"/>
    </source>
</evidence>
<dbReference type="SUPFAM" id="SSF81324">
    <property type="entry name" value="Voltage-gated potassium channels"/>
    <property type="match status" value="4"/>
</dbReference>
<dbReference type="GO" id="GO:0005886">
    <property type="term" value="C:plasma membrane"/>
    <property type="evidence" value="ECO:0007669"/>
    <property type="project" value="TreeGrafter"/>
</dbReference>
<dbReference type="GO" id="GO:0030322">
    <property type="term" value="P:stabilization of membrane potential"/>
    <property type="evidence" value="ECO:0007669"/>
    <property type="project" value="TreeGrafter"/>
</dbReference>
<dbReference type="InterPro" id="IPR013099">
    <property type="entry name" value="K_chnl_dom"/>
</dbReference>
<dbReference type="PANTHER" id="PTHR11003">
    <property type="entry name" value="POTASSIUM CHANNEL, SUBFAMILY K"/>
    <property type="match status" value="1"/>
</dbReference>
<keyword evidence="4 10" id="KW-1133">Transmembrane helix</keyword>
<feature type="transmembrane region" description="Helical" evidence="10">
    <location>
        <begin position="100"/>
        <end position="119"/>
    </location>
</feature>
<keyword evidence="13" id="KW-1185">Reference proteome</keyword>
<comment type="similarity">
    <text evidence="8">Belongs to the two pore domain potassium channel (TC 1.A.1.8) family.</text>
</comment>
<evidence type="ECO:0000256" key="4">
    <source>
        <dbReference type="ARBA" id="ARBA00022989"/>
    </source>
</evidence>
<dbReference type="GeneID" id="25566706"/>
<evidence type="ECO:0000313" key="13">
    <source>
        <dbReference type="Proteomes" id="UP000054408"/>
    </source>
</evidence>
<feature type="transmembrane region" description="Helical" evidence="10">
    <location>
        <begin position="45"/>
        <end position="63"/>
    </location>
</feature>
<comment type="subcellular location">
    <subcellularLocation>
        <location evidence="1">Membrane</location>
        <topology evidence="1">Multi-pass membrane protein</topology>
    </subcellularLocation>
</comment>
<dbReference type="Proteomes" id="UP000054408">
    <property type="component" value="Unassembled WGS sequence"/>
</dbReference>
<feature type="transmembrane region" description="Helical" evidence="10">
    <location>
        <begin position="375"/>
        <end position="400"/>
    </location>
</feature>
<feature type="domain" description="C2" evidence="11">
    <location>
        <begin position="105"/>
        <end position="260"/>
    </location>
</feature>
<dbReference type="InterPro" id="IPR035892">
    <property type="entry name" value="C2_domain_sf"/>
</dbReference>
<dbReference type="STRING" id="461836.A0A0L0DHL0"/>
<reference evidence="12 13" key="1">
    <citation type="submission" date="2010-05" db="EMBL/GenBank/DDBJ databases">
        <title>The Genome Sequence of Thecamonas trahens ATCC 50062.</title>
        <authorList>
            <consortium name="The Broad Institute Genome Sequencing Platform"/>
            <person name="Russ C."/>
            <person name="Cuomo C."/>
            <person name="Shea T."/>
            <person name="Young S.K."/>
            <person name="Zeng Q."/>
            <person name="Koehrsen M."/>
            <person name="Haas B."/>
            <person name="Borodovsky M."/>
            <person name="Guigo R."/>
            <person name="Alvarado L."/>
            <person name="Berlin A."/>
            <person name="Bochicchio J."/>
            <person name="Borenstein D."/>
            <person name="Chapman S."/>
            <person name="Chen Z."/>
            <person name="Freedman E."/>
            <person name="Gellesch M."/>
            <person name="Goldberg J."/>
            <person name="Griggs A."/>
            <person name="Gujja S."/>
            <person name="Heilman E."/>
            <person name="Heiman D."/>
            <person name="Hepburn T."/>
            <person name="Howarth C."/>
            <person name="Jen D."/>
            <person name="Larson L."/>
            <person name="Mehta T."/>
            <person name="Park D."/>
            <person name="Pearson M."/>
            <person name="Roberts A."/>
            <person name="Saif S."/>
            <person name="Shenoy N."/>
            <person name="Sisk P."/>
            <person name="Stolte C."/>
            <person name="Sykes S."/>
            <person name="Thomson T."/>
            <person name="Walk T."/>
            <person name="White J."/>
            <person name="Yandava C."/>
            <person name="Burger G."/>
            <person name="Gray M.W."/>
            <person name="Holland P.W.H."/>
            <person name="King N."/>
            <person name="Lang F.B.F."/>
            <person name="Roger A.J."/>
            <person name="Ruiz-Trillo I."/>
            <person name="Lander E."/>
            <person name="Nusbaum C."/>
        </authorList>
    </citation>
    <scope>NUCLEOTIDE SEQUENCE [LARGE SCALE GENOMIC DNA]</scope>
    <source>
        <strain evidence="12 13">ATCC 50062</strain>
    </source>
</reference>
<evidence type="ECO:0000256" key="3">
    <source>
        <dbReference type="ARBA" id="ARBA00022692"/>
    </source>
</evidence>
<feature type="transmembrane region" description="Helical" evidence="10">
    <location>
        <begin position="318"/>
        <end position="339"/>
    </location>
</feature>
<dbReference type="Gene3D" id="1.10.287.70">
    <property type="match status" value="4"/>
</dbReference>
<evidence type="ECO:0000259" key="11">
    <source>
        <dbReference type="PROSITE" id="PS50004"/>
    </source>
</evidence>
<dbReference type="eggNOG" id="KOG4404">
    <property type="taxonomic scope" value="Eukaryota"/>
</dbReference>
<dbReference type="GO" id="GO:0015271">
    <property type="term" value="F:outward rectifier potassium channel activity"/>
    <property type="evidence" value="ECO:0007669"/>
    <property type="project" value="TreeGrafter"/>
</dbReference>
<feature type="transmembrane region" description="Helical" evidence="10">
    <location>
        <begin position="710"/>
        <end position="730"/>
    </location>
</feature>
<evidence type="ECO:0000256" key="6">
    <source>
        <dbReference type="ARBA" id="ARBA00023136"/>
    </source>
</evidence>
<feature type="transmembrane region" description="Helical" evidence="10">
    <location>
        <begin position="449"/>
        <end position="469"/>
    </location>
</feature>
<keyword evidence="3 8" id="KW-0812">Transmembrane</keyword>
<evidence type="ECO:0000256" key="2">
    <source>
        <dbReference type="ARBA" id="ARBA00022448"/>
    </source>
</evidence>
<dbReference type="Pfam" id="PF07885">
    <property type="entry name" value="Ion_trans_2"/>
    <property type="match status" value="4"/>
</dbReference>
<evidence type="ECO:0000256" key="7">
    <source>
        <dbReference type="ARBA" id="ARBA00023303"/>
    </source>
</evidence>
<protein>
    <submittedName>
        <fullName evidence="12">Calcium-activated outward-rectifying potassium ion channel</fullName>
    </submittedName>
</protein>
<feature type="compositionally biased region" description="Low complexity" evidence="9">
    <location>
        <begin position="591"/>
        <end position="605"/>
    </location>
</feature>
<evidence type="ECO:0000256" key="8">
    <source>
        <dbReference type="RuleBase" id="RU003857"/>
    </source>
</evidence>
<proteinExistence type="inferred from homology"/>
<evidence type="ECO:0000256" key="9">
    <source>
        <dbReference type="SAM" id="MobiDB-lite"/>
    </source>
</evidence>
<evidence type="ECO:0000313" key="12">
    <source>
        <dbReference type="EMBL" id="KNC51802.1"/>
    </source>
</evidence>
<accession>A0A0L0DHL0</accession>
<dbReference type="AlphaFoldDB" id="A0A0L0DHL0"/>
<organism evidence="12 13">
    <name type="scientific">Thecamonas trahens ATCC 50062</name>
    <dbReference type="NCBI Taxonomy" id="461836"/>
    <lineage>
        <taxon>Eukaryota</taxon>
        <taxon>Apusozoa</taxon>
        <taxon>Apusomonadida</taxon>
        <taxon>Apusomonadidae</taxon>
        <taxon>Thecamonas</taxon>
    </lineage>
</organism>
<feature type="region of interest" description="Disordered" evidence="9">
    <location>
        <begin position="552"/>
        <end position="605"/>
    </location>
</feature>
<name>A0A0L0DHL0_THETB</name>
<keyword evidence="7 8" id="KW-0407">Ion channel</keyword>
<sequence length="823" mass="88557">MAWYQNYGAAKALMQGGHKSRQQSRLGGVSSFSCSYSSAYDEYRIIFVVTLVAVVVIAAALVANFEDLSTLDAIYFTWATLTTVGYGDIFPTSAGGQATVVFVGMLGLAILSLLITIIADASARRVNNVVARLAEAGTADPYVQLRNEPVACAGRNGCAMPGGPCCLPRFEWCSPCARHAYKTPVVPRSLHPLWNQVWVVDTDALAVQQHEAAPAFDDAGLILEFEVLDYDVANADDRIGFAFLAVADVAPEWRDFEARIVLDDDIEPLTTGPPTLHLSARCLPGTSCIEVVVIGAVNLPVMDDYAGRQLLSSLVSNALEPTMAVLFSAASVLIGGAIFSFIEDWRYFDGIYWAFVTVNAVGFGDFAPTKDNSRLLFIPFTVLGLAARGYAIGVVSNAILTRTAASYVTSADALHGKLTQDDIDAANNRAASRPCCACWYGPSGIFFRHMMAAVAVLAVSVLLGSLIYLNEPEWTWGDGVYFCFITLSQVGYGDFVPTNDGTKGFVIVYSVLGTFIVSITIAIISKSKVDEAQFELQEKRDARIRDFERSLKVADSEAPPDSTYDEQHESYSDSGSRSPCLSSASGFTPTSESGEAGESGSSAAAPRFKSSKAAAGAIAAIRAIQRAEDEEKAAVRAVWRRKVARLATKVLVMTLAFVILNLVGAAIFMELQDPPIQQSGEYGTAVYFSVVTLSTIGYGEIVPNSTPSKIFVCLYIMVGLAFFATLLGVLDDTTAEIFQSPADKSSYSSFTSDSGADGVFRRQFRSHKGHQVLPLWRGPRYGEHNETRLRRAGALVPAAASDEDSGIEAYYTYDSVSDSSISS</sequence>
<dbReference type="PRINTS" id="PR01333">
    <property type="entry name" value="2POREKCHANEL"/>
</dbReference>
<dbReference type="eggNOG" id="KOG1418">
    <property type="taxonomic scope" value="Eukaryota"/>
</dbReference>
<dbReference type="PANTHER" id="PTHR11003:SF330">
    <property type="entry name" value="POTASSIUM CHANNEL DOMAIN-CONTAINING PROTEIN"/>
    <property type="match status" value="1"/>
</dbReference>
<gene>
    <name evidence="12" type="ORF">AMSG_07878</name>
</gene>
<keyword evidence="6 10" id="KW-0472">Membrane</keyword>
<keyword evidence="5 8" id="KW-0406">Ion transport</keyword>
<feature type="transmembrane region" description="Helical" evidence="10">
    <location>
        <begin position="504"/>
        <end position="524"/>
    </location>
</feature>
<dbReference type="Pfam" id="PF00168">
    <property type="entry name" value="C2"/>
    <property type="match status" value="1"/>
</dbReference>
<dbReference type="GO" id="GO:0022841">
    <property type="term" value="F:potassium ion leak channel activity"/>
    <property type="evidence" value="ECO:0007669"/>
    <property type="project" value="TreeGrafter"/>
</dbReference>
<keyword evidence="2 8" id="KW-0813">Transport</keyword>
<dbReference type="InterPro" id="IPR000008">
    <property type="entry name" value="C2_dom"/>
</dbReference>
<dbReference type="SUPFAM" id="SSF49562">
    <property type="entry name" value="C2 domain (Calcium/lipid-binding domain, CaLB)"/>
    <property type="match status" value="1"/>
</dbReference>
<evidence type="ECO:0000256" key="10">
    <source>
        <dbReference type="SAM" id="Phobius"/>
    </source>
</evidence>
<feature type="transmembrane region" description="Helical" evidence="10">
    <location>
        <begin position="650"/>
        <end position="669"/>
    </location>
</feature>
<dbReference type="RefSeq" id="XP_013755670.1">
    <property type="nucleotide sequence ID" value="XM_013900216.1"/>
</dbReference>